<keyword evidence="5" id="KW-1015">Disulfide bond</keyword>
<dbReference type="Gene3D" id="2.10.90.10">
    <property type="entry name" value="Cystine-knot cytokines"/>
    <property type="match status" value="1"/>
</dbReference>
<evidence type="ECO:0000256" key="4">
    <source>
        <dbReference type="ARBA" id="ARBA00022729"/>
    </source>
</evidence>
<sequence length="158" mass="18752">MLIERVPYFNLIFILILLEIYRTDTRAFRSRFPLRDNGVEKNSVTLETDMNFTPGRCVPITFNQTVTKRGCISVKIRNNLCYGTCGSMYIPYGNPLKNNTRKETFFDCRHCIPSRYQLIRLPMYCPGRRRKHRTKRVLLIHDCSCSSRTCYLHSWNKR</sequence>
<dbReference type="SMART" id="SM00041">
    <property type="entry name" value="CT"/>
    <property type="match status" value="1"/>
</dbReference>
<dbReference type="Proteomes" id="UP000594262">
    <property type="component" value="Unplaced"/>
</dbReference>
<dbReference type="GO" id="GO:0005576">
    <property type="term" value="C:extracellular region"/>
    <property type="evidence" value="ECO:0007669"/>
    <property type="project" value="UniProtKB-SubCell"/>
</dbReference>
<protein>
    <recommendedName>
        <fullName evidence="7">CTCK domain-containing protein</fullName>
    </recommendedName>
</protein>
<dbReference type="PANTHER" id="PTHR15273:SF8">
    <property type="entry name" value="CERBERUS"/>
    <property type="match status" value="1"/>
</dbReference>
<comment type="caution">
    <text evidence="6">Lacks conserved residue(s) required for the propagation of feature annotation.</text>
</comment>
<proteinExistence type="inferred from homology"/>
<dbReference type="PROSITE" id="PS01225">
    <property type="entry name" value="CTCK_2"/>
    <property type="match status" value="1"/>
</dbReference>
<evidence type="ECO:0000313" key="8">
    <source>
        <dbReference type="EnsemblMetazoa" id="CLYHEMP011644.1"/>
    </source>
</evidence>
<dbReference type="AlphaFoldDB" id="A0A7M5V8G6"/>
<evidence type="ECO:0000313" key="9">
    <source>
        <dbReference type="Proteomes" id="UP000594262"/>
    </source>
</evidence>
<comment type="similarity">
    <text evidence="2">Belongs to the DAN family.</text>
</comment>
<dbReference type="GO" id="GO:0003002">
    <property type="term" value="P:regionalization"/>
    <property type="evidence" value="ECO:0007669"/>
    <property type="project" value="UniProtKB-ARBA"/>
</dbReference>
<accession>A0A7M5V8G6</accession>
<evidence type="ECO:0000256" key="6">
    <source>
        <dbReference type="PROSITE-ProRule" id="PRU00039"/>
    </source>
</evidence>
<organism evidence="8 9">
    <name type="scientific">Clytia hemisphaerica</name>
    <dbReference type="NCBI Taxonomy" id="252671"/>
    <lineage>
        <taxon>Eukaryota</taxon>
        <taxon>Metazoa</taxon>
        <taxon>Cnidaria</taxon>
        <taxon>Hydrozoa</taxon>
        <taxon>Hydroidolina</taxon>
        <taxon>Leptothecata</taxon>
        <taxon>Obeliida</taxon>
        <taxon>Clytiidae</taxon>
        <taxon>Clytia</taxon>
    </lineage>
</organism>
<reference evidence="8" key="1">
    <citation type="submission" date="2021-01" db="UniProtKB">
        <authorList>
            <consortium name="EnsemblMetazoa"/>
        </authorList>
    </citation>
    <scope>IDENTIFICATION</scope>
</reference>
<evidence type="ECO:0000256" key="1">
    <source>
        <dbReference type="ARBA" id="ARBA00004613"/>
    </source>
</evidence>
<dbReference type="GO" id="GO:0032926">
    <property type="term" value="P:negative regulation of activin receptor signaling pathway"/>
    <property type="evidence" value="ECO:0007669"/>
    <property type="project" value="UniProtKB-ARBA"/>
</dbReference>
<dbReference type="InterPro" id="IPR029034">
    <property type="entry name" value="Cystine-knot_cytokine"/>
</dbReference>
<feature type="domain" description="CTCK" evidence="7">
    <location>
        <begin position="57"/>
        <end position="151"/>
    </location>
</feature>
<dbReference type="InterPro" id="IPR016860">
    <property type="entry name" value="Cerberus"/>
</dbReference>
<dbReference type="EnsemblMetazoa" id="CLYHEMT011644.1">
    <property type="protein sequence ID" value="CLYHEMP011644.1"/>
    <property type="gene ID" value="CLYHEMG011644"/>
</dbReference>
<keyword evidence="9" id="KW-1185">Reference proteome</keyword>
<evidence type="ECO:0000256" key="2">
    <source>
        <dbReference type="ARBA" id="ARBA00007872"/>
    </source>
</evidence>
<evidence type="ECO:0000256" key="5">
    <source>
        <dbReference type="ARBA" id="ARBA00023157"/>
    </source>
</evidence>
<dbReference type="OrthoDB" id="10061784at2759"/>
<dbReference type="InterPro" id="IPR006207">
    <property type="entry name" value="Cys_knot_C"/>
</dbReference>
<dbReference type="Pfam" id="PF03045">
    <property type="entry name" value="DAN"/>
    <property type="match status" value="1"/>
</dbReference>
<keyword evidence="3" id="KW-0964">Secreted</keyword>
<comment type="subcellular location">
    <subcellularLocation>
        <location evidence="1">Secreted</location>
    </subcellularLocation>
</comment>
<name>A0A7M5V8G6_9CNID</name>
<dbReference type="InterPro" id="IPR004133">
    <property type="entry name" value="DAN_dom"/>
</dbReference>
<dbReference type="PANTHER" id="PTHR15273">
    <property type="entry name" value="DAN DOMAIN FAMILY MEMBER 5"/>
    <property type="match status" value="1"/>
</dbReference>
<keyword evidence="4" id="KW-0732">Signal</keyword>
<evidence type="ECO:0000256" key="3">
    <source>
        <dbReference type="ARBA" id="ARBA00022525"/>
    </source>
</evidence>
<dbReference type="GO" id="GO:0048513">
    <property type="term" value="P:animal organ development"/>
    <property type="evidence" value="ECO:0007669"/>
    <property type="project" value="UniProtKB-ARBA"/>
</dbReference>
<evidence type="ECO:0000259" key="7">
    <source>
        <dbReference type="PROSITE" id="PS01225"/>
    </source>
</evidence>